<feature type="transmembrane region" description="Helical" evidence="5">
    <location>
        <begin position="55"/>
        <end position="81"/>
    </location>
</feature>
<dbReference type="PANTHER" id="PTHR10264:SF19">
    <property type="entry name" value="AT06885P-RELATED"/>
    <property type="match status" value="1"/>
</dbReference>
<name>A0A068W7J6_ECHGR</name>
<keyword evidence="5" id="KW-0812">Transmembrane</keyword>
<evidence type="ECO:0000313" key="7">
    <source>
        <dbReference type="EMBL" id="CDS15252.1"/>
    </source>
</evidence>
<dbReference type="SUPFAM" id="SSF117892">
    <property type="entry name" value="Band 7/SPFH domain"/>
    <property type="match status" value="1"/>
</dbReference>
<dbReference type="FunFam" id="3.30.479.30:FF:000002">
    <property type="entry name" value="band 7 protein AGAP004871"/>
    <property type="match status" value="1"/>
</dbReference>
<protein>
    <submittedName>
        <fullName evidence="7 9">Mechanosensory protein 2</fullName>
    </submittedName>
</protein>
<feature type="region of interest" description="Disordered" evidence="4">
    <location>
        <begin position="326"/>
        <end position="356"/>
    </location>
</feature>
<feature type="compositionally biased region" description="Polar residues" evidence="4">
    <location>
        <begin position="1"/>
        <end position="17"/>
    </location>
</feature>
<organism evidence="7">
    <name type="scientific">Echinococcus granulosus</name>
    <name type="common">Hydatid tapeworm</name>
    <dbReference type="NCBI Taxonomy" id="6210"/>
    <lineage>
        <taxon>Eukaryota</taxon>
        <taxon>Metazoa</taxon>
        <taxon>Spiralia</taxon>
        <taxon>Lophotrochozoa</taxon>
        <taxon>Platyhelminthes</taxon>
        <taxon>Cestoda</taxon>
        <taxon>Eucestoda</taxon>
        <taxon>Cyclophyllidea</taxon>
        <taxon>Taeniidae</taxon>
        <taxon>Echinococcus</taxon>
        <taxon>Echinococcus granulosus group</taxon>
    </lineage>
</organism>
<dbReference type="AlphaFoldDB" id="A0A068W7J6"/>
<dbReference type="InterPro" id="IPR018080">
    <property type="entry name" value="Band_7/stomatin-like_CS"/>
</dbReference>
<dbReference type="PANTHER" id="PTHR10264">
    <property type="entry name" value="BAND 7 PROTEIN-RELATED"/>
    <property type="match status" value="1"/>
</dbReference>
<dbReference type="GO" id="GO:0005886">
    <property type="term" value="C:plasma membrane"/>
    <property type="evidence" value="ECO:0007669"/>
    <property type="project" value="InterPro"/>
</dbReference>
<feature type="domain" description="Band 7" evidence="6">
    <location>
        <begin position="75"/>
        <end position="234"/>
    </location>
</feature>
<keyword evidence="5" id="KW-1133">Transmembrane helix</keyword>
<dbReference type="InterPro" id="IPR043202">
    <property type="entry name" value="Band-7_stomatin-like"/>
</dbReference>
<dbReference type="PRINTS" id="PR00721">
    <property type="entry name" value="STOMATIN"/>
</dbReference>
<comment type="similarity">
    <text evidence="2">Belongs to the band 7/mec-2 family.</text>
</comment>
<evidence type="ECO:0000256" key="2">
    <source>
        <dbReference type="ARBA" id="ARBA00008164"/>
    </source>
</evidence>
<evidence type="ECO:0000256" key="1">
    <source>
        <dbReference type="ARBA" id="ARBA00004370"/>
    </source>
</evidence>
<reference evidence="7 8" key="1">
    <citation type="journal article" date="2013" name="Nature">
        <title>The genomes of four tapeworm species reveal adaptations to parasitism.</title>
        <authorList>
            <person name="Tsai I.J."/>
            <person name="Zarowiecki M."/>
            <person name="Holroyd N."/>
            <person name="Garciarrubio A."/>
            <person name="Sanchez-Flores A."/>
            <person name="Brooks K.L."/>
            <person name="Tracey A."/>
            <person name="Bobes R.J."/>
            <person name="Fragoso G."/>
            <person name="Sciutto E."/>
            <person name="Aslett M."/>
            <person name="Beasley H."/>
            <person name="Bennett H.M."/>
            <person name="Cai J."/>
            <person name="Camicia F."/>
            <person name="Clark R."/>
            <person name="Cucher M."/>
            <person name="De Silva N."/>
            <person name="Day T.A."/>
            <person name="Deplazes P."/>
            <person name="Estrada K."/>
            <person name="Fernandez C."/>
            <person name="Holland P.W."/>
            <person name="Hou J."/>
            <person name="Hu S."/>
            <person name="Huckvale T."/>
            <person name="Hung S.S."/>
            <person name="Kamenetzky L."/>
            <person name="Keane J.A."/>
            <person name="Kiss F."/>
            <person name="Koziol U."/>
            <person name="Lambert O."/>
            <person name="Liu K."/>
            <person name="Luo X."/>
            <person name="Luo Y."/>
            <person name="Macchiaroli N."/>
            <person name="Nichol S."/>
            <person name="Paps J."/>
            <person name="Parkinson J."/>
            <person name="Pouchkina-Stantcheva N."/>
            <person name="Riddiford N."/>
            <person name="Rosenzvit M."/>
            <person name="Salinas G."/>
            <person name="Wasmuth J.D."/>
            <person name="Zamanian M."/>
            <person name="Zheng Y."/>
            <person name="Cai X."/>
            <person name="Soberon X."/>
            <person name="Olson P.D."/>
            <person name="Laclette J.P."/>
            <person name="Brehm K."/>
            <person name="Berriman M."/>
            <person name="Garciarrubio A."/>
            <person name="Bobes R.J."/>
            <person name="Fragoso G."/>
            <person name="Sanchez-Flores A."/>
            <person name="Estrada K."/>
            <person name="Cevallos M.A."/>
            <person name="Morett E."/>
            <person name="Gonzalez V."/>
            <person name="Portillo T."/>
            <person name="Ochoa-Leyva A."/>
            <person name="Jose M.V."/>
            <person name="Sciutto E."/>
            <person name="Landa A."/>
            <person name="Jimenez L."/>
            <person name="Valdes V."/>
            <person name="Carrero J.C."/>
            <person name="Larralde C."/>
            <person name="Morales-Montor J."/>
            <person name="Limon-Lason J."/>
            <person name="Soberon X."/>
            <person name="Laclette J.P."/>
        </authorList>
    </citation>
    <scope>NUCLEOTIDE SEQUENCE [LARGE SCALE GENOMIC DNA]</scope>
</reference>
<dbReference type="PROSITE" id="PS01270">
    <property type="entry name" value="BAND_7"/>
    <property type="match status" value="1"/>
</dbReference>
<dbReference type="WBParaSite" id="EgrG_000764700">
    <property type="protein sequence ID" value="EgrG_000764700"/>
    <property type="gene ID" value="EgrG_000764700"/>
</dbReference>
<dbReference type="Gene3D" id="6.10.250.2090">
    <property type="match status" value="1"/>
</dbReference>
<feature type="compositionally biased region" description="Gly residues" evidence="4">
    <location>
        <begin position="326"/>
        <end position="341"/>
    </location>
</feature>
<dbReference type="Proteomes" id="UP000492820">
    <property type="component" value="Unassembled WGS sequence"/>
</dbReference>
<reference evidence="7" key="2">
    <citation type="submission" date="2014-06" db="EMBL/GenBank/DDBJ databases">
        <authorList>
            <person name="Aslett M."/>
        </authorList>
    </citation>
    <scope>NUCLEOTIDE SEQUENCE</scope>
</reference>
<evidence type="ECO:0000313" key="9">
    <source>
        <dbReference type="WBParaSite" id="EgrG_000764700"/>
    </source>
</evidence>
<feature type="compositionally biased region" description="Low complexity" evidence="4">
    <location>
        <begin position="342"/>
        <end position="352"/>
    </location>
</feature>
<dbReference type="CDD" id="cd03403">
    <property type="entry name" value="SPFH_stomatin"/>
    <property type="match status" value="1"/>
</dbReference>
<comment type="subcellular location">
    <subcellularLocation>
        <location evidence="1">Membrane</location>
    </subcellularLocation>
</comment>
<proteinExistence type="inferred from homology"/>
<feature type="region of interest" description="Disordered" evidence="4">
    <location>
        <begin position="1"/>
        <end position="21"/>
    </location>
</feature>
<gene>
    <name evidence="7" type="ORF">EgrG_000764700</name>
</gene>
<evidence type="ECO:0000256" key="5">
    <source>
        <dbReference type="SAM" id="Phobius"/>
    </source>
</evidence>
<evidence type="ECO:0000256" key="3">
    <source>
        <dbReference type="ARBA" id="ARBA00023136"/>
    </source>
</evidence>
<dbReference type="OrthoDB" id="2105077at2759"/>
<dbReference type="Pfam" id="PF01145">
    <property type="entry name" value="Band_7"/>
    <property type="match status" value="1"/>
</dbReference>
<dbReference type="SMR" id="A0A068W7J6"/>
<dbReference type="Gene3D" id="3.30.479.30">
    <property type="entry name" value="Band 7 domain"/>
    <property type="match status" value="1"/>
</dbReference>
<reference evidence="9" key="3">
    <citation type="submission" date="2020-10" db="UniProtKB">
        <authorList>
            <consortium name="WormBaseParasite"/>
        </authorList>
    </citation>
    <scope>IDENTIFICATION</scope>
</reference>
<accession>A0A068W7J6</accession>
<keyword evidence="3 5" id="KW-0472">Membrane</keyword>
<evidence type="ECO:0000256" key="4">
    <source>
        <dbReference type="SAM" id="MobiDB-lite"/>
    </source>
</evidence>
<evidence type="ECO:0000313" key="8">
    <source>
        <dbReference type="Proteomes" id="UP000492820"/>
    </source>
</evidence>
<sequence length="443" mass="47776">MNTPQLSLANPVDSSMVGSEGSLLTEPRKYSVVNPRMSMDGGSISKSKDMGYCSYVLLALSYFVIMLTFPVSIFFCIKVIAEYERAVLFRLGRILPGGARGPGLFFTVPCLDMIRKVDLRTVTFDVPPQEVLTKDSVTVAVDAVVYYRIYNPVVAITNVEDADRSTRLLAATTLRNVLGTKNLSDILSERDSISGMMQTMLDEATDPWGVKVERVEVKDVRLPVQLQRAMAAEAEATREARAKVIAARGEQKASQALKEAADVLNESPFAMQLRYLQTLSTISAEKNSTIIFPMPVDLVTHFMQGKPSSSSLSAILSSTASALGGGGAGGSGGGDGGGGGDSSDSSRAAASASDHHGFDVPTLARRRRIVGAVTTSPAAANEAFAHSKVVTIHERSFLFRCLLLIRPHTHAHSHDLYSSIYTTHKMNSFMAVYLFSLCLCTCL</sequence>
<dbReference type="EMBL" id="LK028576">
    <property type="protein sequence ID" value="CDS15252.1"/>
    <property type="molecule type" value="Genomic_DNA"/>
</dbReference>
<dbReference type="InterPro" id="IPR036013">
    <property type="entry name" value="Band_7/SPFH_dom_sf"/>
</dbReference>
<dbReference type="InterPro" id="IPR001972">
    <property type="entry name" value="Stomatin_HflK_fam"/>
</dbReference>
<dbReference type="SMART" id="SM00244">
    <property type="entry name" value="PHB"/>
    <property type="match status" value="1"/>
</dbReference>
<evidence type="ECO:0000259" key="6">
    <source>
        <dbReference type="SMART" id="SM00244"/>
    </source>
</evidence>
<dbReference type="InterPro" id="IPR001107">
    <property type="entry name" value="Band_7"/>
</dbReference>